<proteinExistence type="predicted"/>
<evidence type="ECO:0000313" key="2">
    <source>
        <dbReference type="Proteomes" id="UP000075455"/>
    </source>
</evidence>
<gene>
    <name evidence="1" type="ORF">B4119_1716</name>
</gene>
<sequence>MVSQHCFSHYFMYAKKEYLLAQTGRYQKRYLEYLVSVS</sequence>
<accession>A0A150LLH6</accession>
<organism evidence="1 2">
    <name type="scientific">Saccharococcus caldoxylosilyticus</name>
    <dbReference type="NCBI Taxonomy" id="81408"/>
    <lineage>
        <taxon>Bacteria</taxon>
        <taxon>Bacillati</taxon>
        <taxon>Bacillota</taxon>
        <taxon>Bacilli</taxon>
        <taxon>Bacillales</taxon>
        <taxon>Anoxybacillaceae</taxon>
        <taxon>Saccharococcus</taxon>
    </lineage>
</organism>
<dbReference type="AlphaFoldDB" id="A0A150LLH6"/>
<reference evidence="1 2" key="1">
    <citation type="submission" date="2016-01" db="EMBL/GenBank/DDBJ databases">
        <title>Draft Genome Sequences of Seven Thermophilic Sporeformers Isolated from Foods.</title>
        <authorList>
            <person name="Berendsen E.M."/>
            <person name="Wells-Bennik M.H."/>
            <person name="Krawcyk A.O."/>
            <person name="De Jong A."/>
            <person name="Holsappel S."/>
            <person name="Eijlander R.T."/>
            <person name="Kuipers O.P."/>
        </authorList>
    </citation>
    <scope>NUCLEOTIDE SEQUENCE [LARGE SCALE GENOMIC DNA]</scope>
    <source>
        <strain evidence="1 2">B4119</strain>
    </source>
</reference>
<dbReference type="Proteomes" id="UP000075455">
    <property type="component" value="Unassembled WGS sequence"/>
</dbReference>
<comment type="caution">
    <text evidence="1">The sequence shown here is derived from an EMBL/GenBank/DDBJ whole genome shotgun (WGS) entry which is preliminary data.</text>
</comment>
<name>A0A150LLH6_9BACL</name>
<dbReference type="STRING" id="81408.B4119_1716"/>
<evidence type="ECO:0000313" key="1">
    <source>
        <dbReference type="EMBL" id="KYD13177.1"/>
    </source>
</evidence>
<dbReference type="EMBL" id="LQYS01000052">
    <property type="protein sequence ID" value="KYD13177.1"/>
    <property type="molecule type" value="Genomic_DNA"/>
</dbReference>
<protein>
    <submittedName>
        <fullName evidence="1">Uncharacterized protein</fullName>
    </submittedName>
</protein>